<keyword evidence="1" id="KW-0472">Membrane</keyword>
<organism evidence="2 3">
    <name type="scientific">Pseudomonas matsuisoli</name>
    <dbReference type="NCBI Taxonomy" id="1515666"/>
    <lineage>
        <taxon>Bacteria</taxon>
        <taxon>Pseudomonadati</taxon>
        <taxon>Pseudomonadota</taxon>
        <taxon>Gammaproteobacteria</taxon>
        <taxon>Pseudomonadales</taxon>
        <taxon>Pseudomonadaceae</taxon>
        <taxon>Pseudomonas</taxon>
    </lineage>
</organism>
<dbReference type="Proteomes" id="UP000635983">
    <property type="component" value="Unassembled WGS sequence"/>
</dbReference>
<feature type="transmembrane region" description="Helical" evidence="1">
    <location>
        <begin position="70"/>
        <end position="90"/>
    </location>
</feature>
<dbReference type="RefSeq" id="WP_188983019.1">
    <property type="nucleotide sequence ID" value="NZ_BMPO01000004.1"/>
</dbReference>
<comment type="caution">
    <text evidence="2">The sequence shown here is derived from an EMBL/GenBank/DDBJ whole genome shotgun (WGS) entry which is preliminary data.</text>
</comment>
<proteinExistence type="predicted"/>
<keyword evidence="1" id="KW-1133">Transmembrane helix</keyword>
<evidence type="ECO:0000256" key="1">
    <source>
        <dbReference type="SAM" id="Phobius"/>
    </source>
</evidence>
<accession>A0A917UXM0</accession>
<evidence type="ECO:0000313" key="2">
    <source>
        <dbReference type="EMBL" id="GGJ93517.1"/>
    </source>
</evidence>
<dbReference type="EMBL" id="BMPO01000004">
    <property type="protein sequence ID" value="GGJ93517.1"/>
    <property type="molecule type" value="Genomic_DNA"/>
</dbReference>
<evidence type="ECO:0000313" key="3">
    <source>
        <dbReference type="Proteomes" id="UP000635983"/>
    </source>
</evidence>
<reference evidence="2" key="1">
    <citation type="journal article" date="2014" name="Int. J. Syst. Evol. Microbiol.">
        <title>Complete genome sequence of Corynebacterium casei LMG S-19264T (=DSM 44701T), isolated from a smear-ripened cheese.</title>
        <authorList>
            <consortium name="US DOE Joint Genome Institute (JGI-PGF)"/>
            <person name="Walter F."/>
            <person name="Albersmeier A."/>
            <person name="Kalinowski J."/>
            <person name="Ruckert C."/>
        </authorList>
    </citation>
    <scope>NUCLEOTIDE SEQUENCE</scope>
    <source>
        <strain evidence="2">JCM 30078</strain>
    </source>
</reference>
<reference evidence="2" key="2">
    <citation type="submission" date="2020-09" db="EMBL/GenBank/DDBJ databases">
        <authorList>
            <person name="Sun Q."/>
            <person name="Ohkuma M."/>
        </authorList>
    </citation>
    <scope>NUCLEOTIDE SEQUENCE</scope>
    <source>
        <strain evidence="2">JCM 30078</strain>
    </source>
</reference>
<dbReference type="Pfam" id="PF11158">
    <property type="entry name" value="DUF2938"/>
    <property type="match status" value="1"/>
</dbReference>
<dbReference type="AlphaFoldDB" id="A0A917UXM0"/>
<keyword evidence="1" id="KW-0812">Transmembrane</keyword>
<feature type="transmembrane region" description="Helical" evidence="1">
    <location>
        <begin position="143"/>
        <end position="163"/>
    </location>
</feature>
<sequence>MTHLPYECVWVLSVGVGATAFMDVWLMFLRGRGVAVMNFAFLGRWVGHLCRGVVVHPSIARAAPVWGEHALGWATHYVTGIAFAGLLAVLMGTEWIESPTLLPALAVGIVTVVAPLLIVQPAMGAGIAGRNTPNPSLNVVKSIANHAVFGLGLYSVAMLMTVVS</sequence>
<feature type="transmembrane region" description="Helical" evidence="1">
    <location>
        <begin position="102"/>
        <end position="123"/>
    </location>
</feature>
<gene>
    <name evidence="2" type="ORF">GCM10009304_19360</name>
</gene>
<protein>
    <submittedName>
        <fullName evidence="2">Membrane protein</fullName>
    </submittedName>
</protein>
<dbReference type="InterPro" id="IPR021329">
    <property type="entry name" value="DUF2938"/>
</dbReference>
<keyword evidence="3" id="KW-1185">Reference proteome</keyword>
<feature type="transmembrane region" description="Helical" evidence="1">
    <location>
        <begin position="9"/>
        <end position="28"/>
    </location>
</feature>
<name>A0A917UXM0_9PSED</name>